<evidence type="ECO:0000256" key="8">
    <source>
        <dbReference type="ARBA" id="ARBA00023163"/>
    </source>
</evidence>
<evidence type="ECO:0000256" key="5">
    <source>
        <dbReference type="ARBA" id="ARBA00022490"/>
    </source>
</evidence>
<evidence type="ECO:0000256" key="9">
    <source>
        <dbReference type="ARBA" id="ARBA00023242"/>
    </source>
</evidence>
<keyword evidence="12" id="KW-1185">Reference proteome</keyword>
<dbReference type="KEGG" id="sre:PTSG_05224"/>
<proteinExistence type="inferred from homology"/>
<reference evidence="11" key="1">
    <citation type="submission" date="2009-08" db="EMBL/GenBank/DDBJ databases">
        <title>Annotation of Salpingoeca rosetta.</title>
        <authorList>
            <consortium name="The Broad Institute Genome Sequencing Platform"/>
            <person name="Russ C."/>
            <person name="Cuomo C."/>
            <person name="Burger G."/>
            <person name="Gray M.W."/>
            <person name="Holland P.W.H."/>
            <person name="King N."/>
            <person name="Lang F.B.F."/>
            <person name="Roger A.J."/>
            <person name="Ruiz-Trillo I."/>
            <person name="Young S.K."/>
            <person name="Zeng Q."/>
            <person name="Gargeya S."/>
            <person name="Alvarado L."/>
            <person name="Berlin A."/>
            <person name="Chapman S.B."/>
            <person name="Chen Z."/>
            <person name="Freedman E."/>
            <person name="Gellesch M."/>
            <person name="Goldberg J."/>
            <person name="Griggs A."/>
            <person name="Gujja S."/>
            <person name="Heilman E."/>
            <person name="Heiman D."/>
            <person name="Howarth C."/>
            <person name="Mehta T."/>
            <person name="Neiman D."/>
            <person name="Pearson M."/>
            <person name="Roberts A."/>
            <person name="Saif S."/>
            <person name="Shea T."/>
            <person name="Shenoy N."/>
            <person name="Sisk P."/>
            <person name="Stolte C."/>
            <person name="Sykes S."/>
            <person name="White J."/>
            <person name="Yandava C."/>
            <person name="Haas B."/>
            <person name="Nusbaum C."/>
            <person name="Birren B."/>
        </authorList>
    </citation>
    <scope>NUCLEOTIDE SEQUENCE [LARGE SCALE GENOMIC DNA]</scope>
    <source>
        <strain evidence="11">ATCC 50818</strain>
    </source>
</reference>
<dbReference type="GeneID" id="16074381"/>
<feature type="compositionally biased region" description="Polar residues" evidence="10">
    <location>
        <begin position="444"/>
        <end position="457"/>
    </location>
</feature>
<dbReference type="eggNOG" id="KOG4508">
    <property type="taxonomic scope" value="Eukaryota"/>
</dbReference>
<keyword evidence="7" id="KW-0943">RNA-mediated gene silencing</keyword>
<dbReference type="PANTHER" id="PTHR15975:SF0">
    <property type="entry name" value="CCR4-NOT TRANSCRIPTION COMPLEX SUBUNIT 11"/>
    <property type="match status" value="1"/>
</dbReference>
<feature type="compositionally biased region" description="Basic residues" evidence="10">
    <location>
        <begin position="458"/>
        <end position="467"/>
    </location>
</feature>
<protein>
    <recommendedName>
        <fullName evidence="4">CCR4-NOT transcription complex subunit 11</fullName>
    </recommendedName>
</protein>
<dbReference type="GO" id="GO:0005737">
    <property type="term" value="C:cytoplasm"/>
    <property type="evidence" value="ECO:0007669"/>
    <property type="project" value="UniProtKB-SubCell"/>
</dbReference>
<feature type="compositionally biased region" description="Low complexity" evidence="10">
    <location>
        <begin position="411"/>
        <end position="443"/>
    </location>
</feature>
<keyword evidence="9" id="KW-0539">Nucleus</keyword>
<evidence type="ECO:0000256" key="3">
    <source>
        <dbReference type="ARBA" id="ARBA00008030"/>
    </source>
</evidence>
<dbReference type="EMBL" id="GL832966">
    <property type="protein sequence ID" value="EGD73520.1"/>
    <property type="molecule type" value="Genomic_DNA"/>
</dbReference>
<dbReference type="Proteomes" id="UP000007799">
    <property type="component" value="Unassembled WGS sequence"/>
</dbReference>
<evidence type="ECO:0000313" key="11">
    <source>
        <dbReference type="EMBL" id="EGD73520.1"/>
    </source>
</evidence>
<comment type="subcellular location">
    <subcellularLocation>
        <location evidence="2">Cytoplasm</location>
    </subcellularLocation>
    <subcellularLocation>
        <location evidence="1">Nucleus</location>
    </subcellularLocation>
</comment>
<dbReference type="GO" id="GO:0005634">
    <property type="term" value="C:nucleus"/>
    <property type="evidence" value="ECO:0007669"/>
    <property type="project" value="UniProtKB-SubCell"/>
</dbReference>
<evidence type="ECO:0000256" key="10">
    <source>
        <dbReference type="SAM" id="MobiDB-lite"/>
    </source>
</evidence>
<dbReference type="RefSeq" id="XP_004993802.1">
    <property type="nucleotide sequence ID" value="XM_004993745.1"/>
</dbReference>
<organism evidence="12">
    <name type="scientific">Salpingoeca rosetta (strain ATCC 50818 / BSB-021)</name>
    <dbReference type="NCBI Taxonomy" id="946362"/>
    <lineage>
        <taxon>Eukaryota</taxon>
        <taxon>Choanoflagellata</taxon>
        <taxon>Craspedida</taxon>
        <taxon>Salpingoecidae</taxon>
        <taxon>Salpingoeca</taxon>
    </lineage>
</organism>
<gene>
    <name evidence="11" type="ORF">PTSG_05224</name>
</gene>
<dbReference type="OMA" id="TNCISTC"/>
<comment type="similarity">
    <text evidence="3">Belongs to the CNOT11 family.</text>
</comment>
<keyword evidence="6" id="KW-0805">Transcription regulation</keyword>
<dbReference type="FunCoup" id="F2UAV4">
    <property type="interactions" value="809"/>
</dbReference>
<evidence type="ECO:0000256" key="7">
    <source>
        <dbReference type="ARBA" id="ARBA00023158"/>
    </source>
</evidence>
<dbReference type="InParanoid" id="F2UAV4"/>
<evidence type="ECO:0000256" key="1">
    <source>
        <dbReference type="ARBA" id="ARBA00004123"/>
    </source>
</evidence>
<accession>F2UAV4</accession>
<dbReference type="GO" id="GO:0031047">
    <property type="term" value="P:regulatory ncRNA-mediated gene silencing"/>
    <property type="evidence" value="ECO:0007669"/>
    <property type="project" value="UniProtKB-KW"/>
</dbReference>
<dbReference type="STRING" id="946362.F2UAV4"/>
<dbReference type="Pfam" id="PF10155">
    <property type="entry name" value="CNOT11"/>
    <property type="match status" value="1"/>
</dbReference>
<feature type="region of interest" description="Disordered" evidence="10">
    <location>
        <begin position="396"/>
        <end position="467"/>
    </location>
</feature>
<evidence type="ECO:0000313" key="12">
    <source>
        <dbReference type="Proteomes" id="UP000007799"/>
    </source>
</evidence>
<name>F2UAV4_SALR5</name>
<dbReference type="OrthoDB" id="10265389at2759"/>
<keyword evidence="5" id="KW-0963">Cytoplasm</keyword>
<evidence type="ECO:0000256" key="6">
    <source>
        <dbReference type="ARBA" id="ARBA00023015"/>
    </source>
</evidence>
<evidence type="ECO:0000256" key="4">
    <source>
        <dbReference type="ARBA" id="ARBA00014872"/>
    </source>
</evidence>
<dbReference type="AlphaFoldDB" id="F2UAV4"/>
<evidence type="ECO:0000256" key="2">
    <source>
        <dbReference type="ARBA" id="ARBA00004496"/>
    </source>
</evidence>
<dbReference type="GO" id="GO:0030014">
    <property type="term" value="C:CCR4-NOT complex"/>
    <property type="evidence" value="ECO:0007669"/>
    <property type="project" value="InterPro"/>
</dbReference>
<keyword evidence="8" id="KW-0804">Transcription</keyword>
<sequence length="467" mass="51597">MSADQVVQLLRLVRGGKNATFEDGYKKYCSAFRRDIQRQDMCNVLSMLLEQADLLPYVPGRLLGMFLLYRTFAHQPLEQNPFLHVIERANKVSTKHTPMTFSVDFLKKHGSFPSSSTPPKPSPPQPVEHAPSCIPTVVQLPWLGQASQYTSEATEEAARSLFSEAMPLHMPSPLPLLVPPPPLLSISDNEVVWMNPSEFTYDVHYDVKDLDEPTPQQLVDMAVQMALPAPRFQSLLNALKSEDVVAKIALPAASLAGVVEHNPQIATMILAQKLKHEPKSMAPYYAEIVKMDMSLNSMEVVNGLTSCGLPQEFLHMFISNCIRTCEKNQNGQPSYLRRLVRLVCVFVQSLIRNNIIDIKTCNKDLIVEVKCFCIQFSSYKEASGLYRLIRVIDDEESSGGSGQSRTKEGSDAQGKSKGKAKSSSGKVAASSSASSSSSQNKGKNNTANSNHKGQGSNKRPKSPTKKR</sequence>
<dbReference type="InterPro" id="IPR019312">
    <property type="entry name" value="CNOT11"/>
</dbReference>
<dbReference type="PANTHER" id="PTHR15975">
    <property type="entry name" value="CCR4-NOT TRANSCRIPTION COMPLEX SUBUNIT 11"/>
    <property type="match status" value="1"/>
</dbReference>